<evidence type="ECO:0000313" key="2">
    <source>
        <dbReference type="EMBL" id="MDO7849943.1"/>
    </source>
</evidence>
<accession>A0ABT9AJA1</accession>
<organism evidence="2 3">
    <name type="scientific">Hymenobacter mellowenesis</name>
    <dbReference type="NCBI Taxonomy" id="3063995"/>
    <lineage>
        <taxon>Bacteria</taxon>
        <taxon>Pseudomonadati</taxon>
        <taxon>Bacteroidota</taxon>
        <taxon>Cytophagia</taxon>
        <taxon>Cytophagales</taxon>
        <taxon>Hymenobacteraceae</taxon>
        <taxon>Hymenobacter</taxon>
    </lineage>
</organism>
<keyword evidence="3" id="KW-1185">Reference proteome</keyword>
<protein>
    <submittedName>
        <fullName evidence="2">Uncharacterized protein</fullName>
    </submittedName>
</protein>
<proteinExistence type="predicted"/>
<name>A0ABT9AJA1_9BACT</name>
<dbReference type="RefSeq" id="WP_305014602.1">
    <property type="nucleotide sequence ID" value="NZ_JAUQSX010000026.1"/>
</dbReference>
<comment type="caution">
    <text evidence="2">The sequence shown here is derived from an EMBL/GenBank/DDBJ whole genome shotgun (WGS) entry which is preliminary data.</text>
</comment>
<feature type="compositionally biased region" description="Basic residues" evidence="1">
    <location>
        <begin position="166"/>
        <end position="175"/>
    </location>
</feature>
<gene>
    <name evidence="2" type="ORF">Q5H92_26525</name>
</gene>
<sequence>MPRFLMVSYLQEKTGPAVERETFPPMRPNPPIRYYRVVERLLNRRITLCRDEPDGGYHLVFEICLSRQDAAEHDASQAADGRATVALRGGRILVTRLALTNEAIGVLSRLYLHHEKCAAERQKERNRRQQLIASRLAALEEAALNAELRTSEPNPPTTPTPPAAKPLRKPYTRRK</sequence>
<dbReference type="Proteomes" id="UP001167796">
    <property type="component" value="Unassembled WGS sequence"/>
</dbReference>
<evidence type="ECO:0000313" key="3">
    <source>
        <dbReference type="Proteomes" id="UP001167796"/>
    </source>
</evidence>
<feature type="region of interest" description="Disordered" evidence="1">
    <location>
        <begin position="144"/>
        <end position="175"/>
    </location>
</feature>
<evidence type="ECO:0000256" key="1">
    <source>
        <dbReference type="SAM" id="MobiDB-lite"/>
    </source>
</evidence>
<reference evidence="2" key="1">
    <citation type="submission" date="2023-07" db="EMBL/GenBank/DDBJ databases">
        <authorList>
            <person name="Kim M.K."/>
        </authorList>
    </citation>
    <scope>NUCLEOTIDE SEQUENCE</scope>
    <source>
        <strain evidence="2">M29</strain>
    </source>
</reference>
<feature type="compositionally biased region" description="Pro residues" evidence="1">
    <location>
        <begin position="153"/>
        <end position="164"/>
    </location>
</feature>
<dbReference type="EMBL" id="JAUQSX010000026">
    <property type="protein sequence ID" value="MDO7849943.1"/>
    <property type="molecule type" value="Genomic_DNA"/>
</dbReference>